<evidence type="ECO:0000259" key="1">
    <source>
        <dbReference type="Pfam" id="PF01408"/>
    </source>
</evidence>
<gene>
    <name evidence="3" type="ORF">EI684_01905</name>
</gene>
<dbReference type="SUPFAM" id="SSF55347">
    <property type="entry name" value="Glyceraldehyde-3-phosphate dehydrogenase-like, C-terminal domain"/>
    <property type="match status" value="1"/>
</dbReference>
<feature type="domain" description="Gfo/Idh/MocA-like oxidoreductase N-terminal" evidence="1">
    <location>
        <begin position="5"/>
        <end position="123"/>
    </location>
</feature>
<proteinExistence type="predicted"/>
<dbReference type="PANTHER" id="PTHR43377">
    <property type="entry name" value="BILIVERDIN REDUCTASE A"/>
    <property type="match status" value="1"/>
</dbReference>
<evidence type="ECO:0000259" key="2">
    <source>
        <dbReference type="Pfam" id="PF22725"/>
    </source>
</evidence>
<dbReference type="InterPro" id="IPR051450">
    <property type="entry name" value="Gfo/Idh/MocA_Oxidoreductases"/>
</dbReference>
<dbReference type="PANTHER" id="PTHR43377:SF1">
    <property type="entry name" value="BILIVERDIN REDUCTASE A"/>
    <property type="match status" value="1"/>
</dbReference>
<evidence type="ECO:0000313" key="4">
    <source>
        <dbReference type="Proteomes" id="UP000280307"/>
    </source>
</evidence>
<organism evidence="3 4">
    <name type="scientific">Candidatus Viridilinea halotolerans</name>
    <dbReference type="NCBI Taxonomy" id="2491704"/>
    <lineage>
        <taxon>Bacteria</taxon>
        <taxon>Bacillati</taxon>
        <taxon>Chloroflexota</taxon>
        <taxon>Chloroflexia</taxon>
        <taxon>Chloroflexales</taxon>
        <taxon>Chloroflexineae</taxon>
        <taxon>Oscillochloridaceae</taxon>
        <taxon>Candidatus Viridilinea</taxon>
    </lineage>
</organism>
<dbReference type="Gene3D" id="3.40.50.720">
    <property type="entry name" value="NAD(P)-binding Rossmann-like Domain"/>
    <property type="match status" value="1"/>
</dbReference>
<dbReference type="GO" id="GO:0000166">
    <property type="term" value="F:nucleotide binding"/>
    <property type="evidence" value="ECO:0007669"/>
    <property type="project" value="InterPro"/>
</dbReference>
<dbReference type="InterPro" id="IPR000683">
    <property type="entry name" value="Gfo/Idh/MocA-like_OxRdtase_N"/>
</dbReference>
<dbReference type="SUPFAM" id="SSF51735">
    <property type="entry name" value="NAD(P)-binding Rossmann-fold domains"/>
    <property type="match status" value="1"/>
</dbReference>
<evidence type="ECO:0000313" key="3">
    <source>
        <dbReference type="EMBL" id="RRR77139.1"/>
    </source>
</evidence>
<name>A0A426U9S1_9CHLR</name>
<protein>
    <submittedName>
        <fullName evidence="3">Gfo/Idh/MocA family oxidoreductase</fullName>
    </submittedName>
</protein>
<dbReference type="EMBL" id="RSAS01000076">
    <property type="protein sequence ID" value="RRR77139.1"/>
    <property type="molecule type" value="Genomic_DNA"/>
</dbReference>
<sequence length="337" mass="37406">MSQPLRAAVIGVGSMGYNHARVYAGMEDIDLVAVCDANAATAQRVGGIYRCKAYSDYETMLEQEQLDMVSVVVPTAEHFTVAQTVIARGVALLIEKPIAATLEQGQAIIDAAHKAGVVLTVGHIERFNPAIIALKQQLVDQELGRIYQVAARRVGPFPPRIMDVGVIIDLATHEMDILSYLLEMPITRMHVELHRHIHETHEDIFSAILRFENGVLGNVDINWLTPTKIRELSIIGEQGMFVANYLTQDLTFYENDSCQSKQWQDLARIGVTEGRVIRQKVPRREPLLEELRAFGNAVRGLHPPKVSGAEGLRALRLAKELLRHGRANSEQFAHVGA</sequence>
<dbReference type="Proteomes" id="UP000280307">
    <property type="component" value="Unassembled WGS sequence"/>
</dbReference>
<accession>A0A426U9S1</accession>
<dbReference type="AlphaFoldDB" id="A0A426U9S1"/>
<feature type="domain" description="GFO/IDH/MocA-like oxidoreductase" evidence="2">
    <location>
        <begin position="133"/>
        <end position="241"/>
    </location>
</feature>
<reference evidence="3 4" key="1">
    <citation type="submission" date="2018-12" db="EMBL/GenBank/DDBJ databases">
        <title>Genome Sequence of Candidatus Viridilinea halotolerans isolated from saline sulfide-rich spring.</title>
        <authorList>
            <person name="Grouzdev D.S."/>
            <person name="Burganskaya E.I."/>
            <person name="Krutkina M.S."/>
            <person name="Sukhacheva M.V."/>
            <person name="Gorlenko V.M."/>
        </authorList>
    </citation>
    <scope>NUCLEOTIDE SEQUENCE [LARGE SCALE GENOMIC DNA]</scope>
    <source>
        <strain evidence="3">Chok-6</strain>
    </source>
</reference>
<comment type="caution">
    <text evidence="3">The sequence shown here is derived from an EMBL/GenBank/DDBJ whole genome shotgun (WGS) entry which is preliminary data.</text>
</comment>
<dbReference type="InterPro" id="IPR036291">
    <property type="entry name" value="NAD(P)-bd_dom_sf"/>
</dbReference>
<dbReference type="Pfam" id="PF01408">
    <property type="entry name" value="GFO_IDH_MocA"/>
    <property type="match status" value="1"/>
</dbReference>
<dbReference type="Pfam" id="PF22725">
    <property type="entry name" value="GFO_IDH_MocA_C3"/>
    <property type="match status" value="1"/>
</dbReference>
<dbReference type="Gene3D" id="3.30.360.10">
    <property type="entry name" value="Dihydrodipicolinate Reductase, domain 2"/>
    <property type="match status" value="1"/>
</dbReference>
<dbReference type="InterPro" id="IPR055170">
    <property type="entry name" value="GFO_IDH_MocA-like_dom"/>
</dbReference>